<dbReference type="Proteomes" id="UP001165293">
    <property type="component" value="Unassembled WGS sequence"/>
</dbReference>
<organism evidence="6 7">
    <name type="scientific">Noviluteimonas lactosilytica</name>
    <dbReference type="NCBI Taxonomy" id="2888523"/>
    <lineage>
        <taxon>Bacteria</taxon>
        <taxon>Pseudomonadati</taxon>
        <taxon>Pseudomonadota</taxon>
        <taxon>Gammaproteobacteria</taxon>
        <taxon>Lysobacterales</taxon>
        <taxon>Lysobacteraceae</taxon>
        <taxon>Noviluteimonas</taxon>
    </lineage>
</organism>
<sequence>MSNVRALLLALSLIPVVGVAAEKPAVAPAAAAQTVDDAEAARLAARVKTEFLHAWGGYKQYAWGHDALKPLSKKPQDWYAQSLLMTPIDALDTMLLMGLDDEAKATRELIAKQLSFDKDLDVKHFEVVIRLLGGLLSAYQATGDERLLALAEDLGKRMLPVFDTPTGLPYVNVNLRTGKGQGIDTNPAETGTLLLEYGTLSKLTGNPMYYEKAKRALVETYKRRSKIDLVGERIDPVTGKWTHTSSHMGARIDSYYEYLFKCWKLFDDKDCLAMWTPSIAAANKYYLEDVDGALWSGQVDMHTGARTGHEYGALDAFYPGMLAYSGDIEHARRLQASSFAMWNLHGIEPEAYDYRKKKITAAGYPLRPEIVESTWYLYRLTGDPQYRAMGRKLFEDFIKHCRTEAGYAAIKDVTTMEQADDMESFVLAETFKYFYLLFAPPETLDLDKVVLTTEAHPLQRLSK</sequence>
<dbReference type="RefSeq" id="WP_230526972.1">
    <property type="nucleotide sequence ID" value="NZ_JAJGAK010000002.1"/>
</dbReference>
<dbReference type="EMBL" id="JAJGAK010000002">
    <property type="protein sequence ID" value="MCC8363340.1"/>
    <property type="molecule type" value="Genomic_DNA"/>
</dbReference>
<keyword evidence="5" id="KW-0732">Signal</keyword>
<dbReference type="InterPro" id="IPR012341">
    <property type="entry name" value="6hp_glycosidase-like_sf"/>
</dbReference>
<dbReference type="PRINTS" id="PR00747">
    <property type="entry name" value="GLYHDRLASE47"/>
</dbReference>
<feature type="signal peptide" evidence="5">
    <location>
        <begin position="1"/>
        <end position="20"/>
    </location>
</feature>
<dbReference type="Pfam" id="PF01532">
    <property type="entry name" value="Glyco_hydro_47"/>
    <property type="match status" value="1"/>
</dbReference>
<keyword evidence="7" id="KW-1185">Reference proteome</keyword>
<evidence type="ECO:0000313" key="7">
    <source>
        <dbReference type="Proteomes" id="UP001165293"/>
    </source>
</evidence>
<dbReference type="Gene3D" id="1.50.10.10">
    <property type="match status" value="1"/>
</dbReference>
<keyword evidence="6" id="KW-0378">Hydrolase</keyword>
<dbReference type="InterPro" id="IPR044674">
    <property type="entry name" value="EDEM1/2/3"/>
</dbReference>
<proteinExistence type="inferred from homology"/>
<dbReference type="PANTHER" id="PTHR45679:SF6">
    <property type="entry name" value="ER DEGRADATION-ENHANCING ALPHA-MANNOSIDASE-LIKE PROTEIN 2"/>
    <property type="match status" value="1"/>
</dbReference>
<comment type="subcellular location">
    <subcellularLocation>
        <location evidence="1">Endoplasmic reticulum</location>
    </subcellularLocation>
</comment>
<keyword evidence="3" id="KW-0256">Endoplasmic reticulum</keyword>
<reference evidence="6" key="1">
    <citation type="submission" date="2021-10" db="EMBL/GenBank/DDBJ databases">
        <authorList>
            <person name="Lyu M."/>
            <person name="Wang X."/>
            <person name="Meng X."/>
            <person name="Xu K."/>
        </authorList>
    </citation>
    <scope>NUCLEOTIDE SEQUENCE</scope>
    <source>
        <strain evidence="6">A6</strain>
    </source>
</reference>
<accession>A0ABS8JID5</accession>
<dbReference type="InterPro" id="IPR001382">
    <property type="entry name" value="Glyco_hydro_47"/>
</dbReference>
<gene>
    <name evidence="6" type="ORF">LK996_09680</name>
</gene>
<evidence type="ECO:0000256" key="3">
    <source>
        <dbReference type="ARBA" id="ARBA00022824"/>
    </source>
</evidence>
<feature type="chain" id="PRO_5045325413" evidence="5">
    <location>
        <begin position="21"/>
        <end position="463"/>
    </location>
</feature>
<evidence type="ECO:0000256" key="1">
    <source>
        <dbReference type="ARBA" id="ARBA00004240"/>
    </source>
</evidence>
<dbReference type="InterPro" id="IPR036026">
    <property type="entry name" value="Seven-hairpin_glycosidases"/>
</dbReference>
<keyword evidence="4" id="KW-0325">Glycoprotein</keyword>
<dbReference type="PANTHER" id="PTHR45679">
    <property type="entry name" value="ER DEGRADATION-ENHANCING ALPHA-MANNOSIDASE-LIKE PROTEIN 2"/>
    <property type="match status" value="1"/>
</dbReference>
<evidence type="ECO:0000256" key="4">
    <source>
        <dbReference type="ARBA" id="ARBA00023180"/>
    </source>
</evidence>
<evidence type="ECO:0000256" key="2">
    <source>
        <dbReference type="ARBA" id="ARBA00007658"/>
    </source>
</evidence>
<protein>
    <submittedName>
        <fullName evidence="6">Glycoside hydrolase family 47 protein</fullName>
    </submittedName>
</protein>
<comment type="similarity">
    <text evidence="2">Belongs to the glycosyl hydrolase 47 family.</text>
</comment>
<evidence type="ECO:0000256" key="5">
    <source>
        <dbReference type="SAM" id="SignalP"/>
    </source>
</evidence>
<dbReference type="GO" id="GO:0016787">
    <property type="term" value="F:hydrolase activity"/>
    <property type="evidence" value="ECO:0007669"/>
    <property type="project" value="UniProtKB-KW"/>
</dbReference>
<name>A0ABS8JID5_9GAMM</name>
<dbReference type="SUPFAM" id="SSF48225">
    <property type="entry name" value="Seven-hairpin glycosidases"/>
    <property type="match status" value="1"/>
</dbReference>
<comment type="caution">
    <text evidence="6">The sequence shown here is derived from an EMBL/GenBank/DDBJ whole genome shotgun (WGS) entry which is preliminary data.</text>
</comment>
<evidence type="ECO:0000313" key="6">
    <source>
        <dbReference type="EMBL" id="MCC8363340.1"/>
    </source>
</evidence>